<dbReference type="EMBL" id="VTEV01000015">
    <property type="protein sequence ID" value="TYS60469.1"/>
    <property type="molecule type" value="Genomic_DNA"/>
</dbReference>
<sequence>MIVKTLDNFKIVTRNDDAYDMADDLSTLVRSLNISPPPPNFYREKMPGRNGSVRVGMDYDERVLTAVCTLFGEDYLDFLLRRNRLINVLTSGEPFYIVTDAEPGKRWDVEVANDWTPNKIGASGDFTIQFVSASSYCEAVGKTTDPLTFDSGLWQFGQGLISEDVSYVHTTNRFDIYNAGLEIDPREVYLKIIYTGASSNLKLKNHTTGEEWTYTGTSNTSDVIEIDRIRPVKNGLTIVRNTNKMPISLAPGWNDIEVIGTSGSFEITFDFRFIYFA</sequence>
<feature type="domain" description="Siphovirus-type tail component RIFT-related" evidence="1">
    <location>
        <begin position="30"/>
        <end position="131"/>
    </location>
</feature>
<evidence type="ECO:0000313" key="3">
    <source>
        <dbReference type="Proteomes" id="UP000322524"/>
    </source>
</evidence>
<comment type="caution">
    <text evidence="2">The sequence shown here is derived from an EMBL/GenBank/DDBJ whole genome shotgun (WGS) entry which is preliminary data.</text>
</comment>
<protein>
    <submittedName>
        <fullName evidence="2">Phage tail family protein</fullName>
    </submittedName>
</protein>
<dbReference type="RefSeq" id="WP_148990175.1">
    <property type="nucleotide sequence ID" value="NZ_VTEV01000015.1"/>
</dbReference>
<dbReference type="AlphaFoldDB" id="A0A5D4SBY1"/>
<dbReference type="Proteomes" id="UP000322524">
    <property type="component" value="Unassembled WGS sequence"/>
</dbReference>
<dbReference type="InterPro" id="IPR008841">
    <property type="entry name" value="Siphovirus-type_tail_N"/>
</dbReference>
<gene>
    <name evidence="2" type="ORF">FZC76_21595</name>
</gene>
<accession>A0A5D4SBY1</accession>
<dbReference type="OrthoDB" id="2194642at2"/>
<evidence type="ECO:0000313" key="2">
    <source>
        <dbReference type="EMBL" id="TYS60469.1"/>
    </source>
</evidence>
<reference evidence="2 3" key="1">
    <citation type="submission" date="2019-08" db="EMBL/GenBank/DDBJ databases">
        <title>Bacillus genomes from the desert of Cuatro Cienegas, Coahuila.</title>
        <authorList>
            <person name="Olmedo-Alvarez G."/>
        </authorList>
    </citation>
    <scope>NUCLEOTIDE SEQUENCE [LARGE SCALE GENOMIC DNA]</scope>
    <source>
        <strain evidence="2 3">CH28_1T</strain>
    </source>
</reference>
<dbReference type="Pfam" id="PF05709">
    <property type="entry name" value="Sipho_tail"/>
    <property type="match status" value="1"/>
</dbReference>
<organism evidence="2 3">
    <name type="scientific">Sutcliffiella horikoshii</name>
    <dbReference type="NCBI Taxonomy" id="79883"/>
    <lineage>
        <taxon>Bacteria</taxon>
        <taxon>Bacillati</taxon>
        <taxon>Bacillota</taxon>
        <taxon>Bacilli</taxon>
        <taxon>Bacillales</taxon>
        <taxon>Bacillaceae</taxon>
        <taxon>Sutcliffiella</taxon>
    </lineage>
</organism>
<name>A0A5D4SBY1_9BACI</name>
<evidence type="ECO:0000259" key="1">
    <source>
        <dbReference type="Pfam" id="PF05709"/>
    </source>
</evidence>
<dbReference type="Gene3D" id="2.40.30.200">
    <property type="match status" value="1"/>
</dbReference>
<proteinExistence type="predicted"/>